<dbReference type="RefSeq" id="WP_149767299.1">
    <property type="nucleotide sequence ID" value="NZ_VDFQ02000001.1"/>
</dbReference>
<keyword evidence="1" id="KW-0378">Hydrolase</keyword>
<dbReference type="Proteomes" id="UP000307768">
    <property type="component" value="Unassembled WGS sequence"/>
</dbReference>
<dbReference type="AlphaFoldDB" id="A0A5Q6S269"/>
<dbReference type="GO" id="GO:0005829">
    <property type="term" value="C:cytosol"/>
    <property type="evidence" value="ECO:0007669"/>
    <property type="project" value="TreeGrafter"/>
</dbReference>
<evidence type="ECO:0000313" key="1">
    <source>
        <dbReference type="EMBL" id="KAA1424465.1"/>
    </source>
</evidence>
<dbReference type="GO" id="GO:0006598">
    <property type="term" value="P:polyamine catabolic process"/>
    <property type="evidence" value="ECO:0007669"/>
    <property type="project" value="TreeGrafter"/>
</dbReference>
<dbReference type="PANTHER" id="PTHR43235">
    <property type="entry name" value="GLUTAMINE AMIDOTRANSFERASE PB2B2.05-RELATED"/>
    <property type="match status" value="1"/>
</dbReference>
<dbReference type="GO" id="GO:0033969">
    <property type="term" value="F:gamma-glutamyl-gamma-aminobutyrate hydrolase activity"/>
    <property type="evidence" value="ECO:0007669"/>
    <property type="project" value="TreeGrafter"/>
</dbReference>
<dbReference type="SUPFAM" id="SSF52317">
    <property type="entry name" value="Class I glutamine amidotransferase-like"/>
    <property type="match status" value="1"/>
</dbReference>
<protein>
    <submittedName>
        <fullName evidence="1">Gamma-glutamyl-gamma-aminobutyrate hydrolase family protein</fullName>
    </submittedName>
</protein>
<dbReference type="Pfam" id="PF07722">
    <property type="entry name" value="Peptidase_C26"/>
    <property type="match status" value="1"/>
</dbReference>
<dbReference type="OrthoDB" id="9813383at2"/>
<dbReference type="InterPro" id="IPR029062">
    <property type="entry name" value="Class_I_gatase-like"/>
</dbReference>
<comment type="caution">
    <text evidence="1">The sequence shown here is derived from an EMBL/GenBank/DDBJ whole genome shotgun (WGS) entry which is preliminary data.</text>
</comment>
<dbReference type="PROSITE" id="PS51273">
    <property type="entry name" value="GATASE_TYPE_1"/>
    <property type="match status" value="1"/>
</dbReference>
<dbReference type="Gene3D" id="3.40.50.880">
    <property type="match status" value="1"/>
</dbReference>
<dbReference type="PANTHER" id="PTHR43235:SF1">
    <property type="entry name" value="GLUTAMINE AMIDOTRANSFERASE PB2B2.05-RELATED"/>
    <property type="match status" value="1"/>
</dbReference>
<accession>A0A5Q6S269</accession>
<proteinExistence type="predicted"/>
<dbReference type="CDD" id="cd01745">
    <property type="entry name" value="GATase1_2"/>
    <property type="match status" value="1"/>
</dbReference>
<gene>
    <name evidence="1" type="ORF">FE697_000580</name>
</gene>
<dbReference type="InterPro" id="IPR011697">
    <property type="entry name" value="Peptidase_C26"/>
</dbReference>
<organism evidence="1 2">
    <name type="scientific">Mumia zhuanghuii</name>
    <dbReference type="NCBI Taxonomy" id="2585211"/>
    <lineage>
        <taxon>Bacteria</taxon>
        <taxon>Bacillati</taxon>
        <taxon>Actinomycetota</taxon>
        <taxon>Actinomycetes</taxon>
        <taxon>Propionibacteriales</taxon>
        <taxon>Nocardioidaceae</taxon>
        <taxon>Mumia</taxon>
    </lineage>
</organism>
<reference evidence="1 2" key="1">
    <citation type="submission" date="2019-09" db="EMBL/GenBank/DDBJ databases">
        <title>Mumia zhuanghuii sp. nov. isolated from the intestinal contents of plateau pika (Ochotona curzoniae) in the Qinghai-Tibet plateau of China.</title>
        <authorList>
            <person name="Tian Z."/>
        </authorList>
    </citation>
    <scope>NUCLEOTIDE SEQUENCE [LARGE SCALE GENOMIC DNA]</scope>
    <source>
        <strain evidence="2">350</strain>
    </source>
</reference>
<dbReference type="EMBL" id="VDFQ02000001">
    <property type="protein sequence ID" value="KAA1424465.1"/>
    <property type="molecule type" value="Genomic_DNA"/>
</dbReference>
<evidence type="ECO:0000313" key="2">
    <source>
        <dbReference type="Proteomes" id="UP000307768"/>
    </source>
</evidence>
<dbReference type="InterPro" id="IPR044668">
    <property type="entry name" value="PuuD-like"/>
</dbReference>
<sequence>MSDSERRPVIGLSTYLEQSVTGVWDVPASFLPRIYIDGITRAGGVAVLLPPQPADGAAYALDGLDGLVLTGGRDVDPTSYAQEPHPRTDEPRLDRDAWERALLDGALERDLPVLGICRGMQVLNVALGGTLHQHLPDVVDHPRHQLGDAVFSTTVARMVPGTRLAAIVGETVDGQCYHHQGLDRLGEGLVVSGRADDGTVEAVELPGATFVVAVQWHPEETLDDLRLFAALVAAAHDRQELRV</sequence>
<name>A0A5Q6S269_9ACTN</name>